<evidence type="ECO:0000313" key="3">
    <source>
        <dbReference type="Proteomes" id="UP001258017"/>
    </source>
</evidence>
<feature type="domain" description="PiggyBac transposable element-derived protein" evidence="1">
    <location>
        <begin position="2"/>
        <end position="178"/>
    </location>
</feature>
<dbReference type="Pfam" id="PF13843">
    <property type="entry name" value="DDE_Tnp_1_7"/>
    <property type="match status" value="1"/>
</dbReference>
<evidence type="ECO:0000259" key="1">
    <source>
        <dbReference type="Pfam" id="PF13843"/>
    </source>
</evidence>
<organism evidence="2 3">
    <name type="scientific">Odynerus spinipes</name>
    <dbReference type="NCBI Taxonomy" id="1348599"/>
    <lineage>
        <taxon>Eukaryota</taxon>
        <taxon>Metazoa</taxon>
        <taxon>Ecdysozoa</taxon>
        <taxon>Arthropoda</taxon>
        <taxon>Hexapoda</taxon>
        <taxon>Insecta</taxon>
        <taxon>Pterygota</taxon>
        <taxon>Neoptera</taxon>
        <taxon>Endopterygota</taxon>
        <taxon>Hymenoptera</taxon>
        <taxon>Apocrita</taxon>
        <taxon>Aculeata</taxon>
        <taxon>Vespoidea</taxon>
        <taxon>Vespidae</taxon>
        <taxon>Eumeninae</taxon>
        <taxon>Odynerus</taxon>
    </lineage>
</organism>
<protein>
    <recommendedName>
        <fullName evidence="1">PiggyBac transposable element-derived protein domain-containing protein</fullName>
    </recommendedName>
</protein>
<dbReference type="AlphaFoldDB" id="A0AAD9VLD5"/>
<sequence>MDITLPEMKKFLGLIVLMGQVGKGRLHDYWSTEPSIETPFFSKVMSRSRFMQILQSWHFGNNEDIPTNSNRLVKVQLVINYFKNRFIDVYKPCQQLSLDECIIPWRGRLSFRTYNPAKIVKYGILVRAVCEAHTGYICNFKVYACQGMKLENTILKVIDPYTNIWHHIYQDNYYITVSIWLKFSCKIKYGYVEPFGKIEVFLNISKK</sequence>
<comment type="caution">
    <text evidence="2">The sequence shown here is derived from an EMBL/GenBank/DDBJ whole genome shotgun (WGS) entry which is preliminary data.</text>
</comment>
<reference evidence="2" key="1">
    <citation type="submission" date="2021-08" db="EMBL/GenBank/DDBJ databases">
        <authorList>
            <person name="Misof B."/>
            <person name="Oliver O."/>
            <person name="Podsiadlowski L."/>
            <person name="Donath A."/>
            <person name="Peters R."/>
            <person name="Mayer C."/>
            <person name="Rust J."/>
            <person name="Gunkel S."/>
            <person name="Lesny P."/>
            <person name="Martin S."/>
            <person name="Oeyen J.P."/>
            <person name="Petersen M."/>
            <person name="Panagiotis P."/>
            <person name="Wilbrandt J."/>
            <person name="Tanja T."/>
        </authorList>
    </citation>
    <scope>NUCLEOTIDE SEQUENCE</scope>
    <source>
        <strain evidence="2">GBR_01_08_01A</strain>
        <tissue evidence="2">Thorax + abdomen</tissue>
    </source>
</reference>
<dbReference type="EMBL" id="JAIFRP010000153">
    <property type="protein sequence ID" value="KAK2578823.1"/>
    <property type="molecule type" value="Genomic_DNA"/>
</dbReference>
<evidence type="ECO:0000313" key="2">
    <source>
        <dbReference type="EMBL" id="KAK2578823.1"/>
    </source>
</evidence>
<accession>A0AAD9VLD5</accession>
<gene>
    <name evidence="2" type="ORF">KPH14_002441</name>
</gene>
<dbReference type="PANTHER" id="PTHR46599">
    <property type="entry name" value="PIGGYBAC TRANSPOSABLE ELEMENT-DERIVED PROTEIN 4"/>
    <property type="match status" value="1"/>
</dbReference>
<dbReference type="PANTHER" id="PTHR46599:SF3">
    <property type="entry name" value="PIGGYBAC TRANSPOSABLE ELEMENT-DERIVED PROTEIN 4"/>
    <property type="match status" value="1"/>
</dbReference>
<dbReference type="InterPro" id="IPR029526">
    <property type="entry name" value="PGBD"/>
</dbReference>
<reference evidence="2" key="2">
    <citation type="journal article" date="2023" name="Commun. Biol.">
        <title>Intrasexual cuticular hydrocarbon dimorphism in a wasp sheds light on hydrocarbon biosynthesis genes in Hymenoptera.</title>
        <authorList>
            <person name="Moris V.C."/>
            <person name="Podsiadlowski L."/>
            <person name="Martin S."/>
            <person name="Oeyen J.P."/>
            <person name="Donath A."/>
            <person name="Petersen M."/>
            <person name="Wilbrandt J."/>
            <person name="Misof B."/>
            <person name="Liedtke D."/>
            <person name="Thamm M."/>
            <person name="Scheiner R."/>
            <person name="Schmitt T."/>
            <person name="Niehuis O."/>
        </authorList>
    </citation>
    <scope>NUCLEOTIDE SEQUENCE</scope>
    <source>
        <strain evidence="2">GBR_01_08_01A</strain>
    </source>
</reference>
<dbReference type="Proteomes" id="UP001258017">
    <property type="component" value="Unassembled WGS sequence"/>
</dbReference>
<name>A0AAD9VLD5_9HYME</name>
<keyword evidence="3" id="KW-1185">Reference proteome</keyword>
<proteinExistence type="predicted"/>